<dbReference type="Pfam" id="PF12740">
    <property type="entry name" value="PETase"/>
    <property type="match status" value="1"/>
</dbReference>
<feature type="signal peptide" evidence="2">
    <location>
        <begin position="1"/>
        <end position="24"/>
    </location>
</feature>
<evidence type="ECO:0000259" key="3">
    <source>
        <dbReference type="Pfam" id="PF12740"/>
    </source>
</evidence>
<keyword evidence="5" id="KW-1185">Reference proteome</keyword>
<feature type="domain" description="PET hydrolase/cutinase-like" evidence="3">
    <location>
        <begin position="34"/>
        <end position="247"/>
    </location>
</feature>
<organism evidence="4 5">
    <name type="scientific">Desulfatitalea alkaliphila</name>
    <dbReference type="NCBI Taxonomy" id="2929485"/>
    <lineage>
        <taxon>Bacteria</taxon>
        <taxon>Pseudomonadati</taxon>
        <taxon>Thermodesulfobacteriota</taxon>
        <taxon>Desulfobacteria</taxon>
        <taxon>Desulfobacterales</taxon>
        <taxon>Desulfosarcinaceae</taxon>
        <taxon>Desulfatitalea</taxon>
    </lineage>
</organism>
<dbReference type="InterPro" id="IPR041127">
    <property type="entry name" value="PET_hydrolase/cutinase-like"/>
</dbReference>
<dbReference type="SUPFAM" id="SSF53474">
    <property type="entry name" value="alpha/beta-Hydrolases"/>
    <property type="match status" value="1"/>
</dbReference>
<dbReference type="AlphaFoldDB" id="A0AA41URL4"/>
<dbReference type="RefSeq" id="WP_246913250.1">
    <property type="nucleotide sequence ID" value="NZ_JALJRB010000026.1"/>
</dbReference>
<evidence type="ECO:0000313" key="4">
    <source>
        <dbReference type="EMBL" id="MCJ8502453.1"/>
    </source>
</evidence>
<feature type="compositionally biased region" description="Low complexity" evidence="1">
    <location>
        <begin position="260"/>
        <end position="278"/>
    </location>
</feature>
<proteinExistence type="predicted"/>
<dbReference type="Gene3D" id="3.40.50.1820">
    <property type="entry name" value="alpha/beta hydrolase"/>
    <property type="match status" value="1"/>
</dbReference>
<dbReference type="Proteomes" id="UP001165427">
    <property type="component" value="Unassembled WGS sequence"/>
</dbReference>
<keyword evidence="2" id="KW-0732">Signal</keyword>
<dbReference type="InterPro" id="IPR029058">
    <property type="entry name" value="AB_hydrolase_fold"/>
</dbReference>
<evidence type="ECO:0000256" key="1">
    <source>
        <dbReference type="SAM" id="MobiDB-lite"/>
    </source>
</evidence>
<name>A0AA41URL4_9BACT</name>
<accession>A0AA41URL4</accession>
<protein>
    <recommendedName>
        <fullName evidence="3">PET hydrolase/cutinase-like domain-containing protein</fullName>
    </recommendedName>
</protein>
<gene>
    <name evidence="4" type="ORF">MRX98_17885</name>
</gene>
<evidence type="ECO:0000256" key="2">
    <source>
        <dbReference type="SAM" id="SignalP"/>
    </source>
</evidence>
<feature type="region of interest" description="Disordered" evidence="1">
    <location>
        <begin position="257"/>
        <end position="278"/>
    </location>
</feature>
<evidence type="ECO:0000313" key="5">
    <source>
        <dbReference type="Proteomes" id="UP001165427"/>
    </source>
</evidence>
<reference evidence="4" key="1">
    <citation type="submission" date="2022-04" db="EMBL/GenBank/DDBJ databases">
        <title>Desulfatitalea alkaliphila sp. nov., a novel anaerobic sulfate-reducing bacterium isolated from terrestrial mud volcano, Taman Peninsula, Russia.</title>
        <authorList>
            <person name="Khomyakova M.A."/>
            <person name="Merkel A.Y."/>
            <person name="Slobodkin A.I."/>
        </authorList>
    </citation>
    <scope>NUCLEOTIDE SEQUENCE</scope>
    <source>
        <strain evidence="4">M08but</strain>
    </source>
</reference>
<feature type="chain" id="PRO_5041286778" description="PET hydrolase/cutinase-like domain-containing protein" evidence="2">
    <location>
        <begin position="25"/>
        <end position="278"/>
    </location>
</feature>
<comment type="caution">
    <text evidence="4">The sequence shown here is derived from an EMBL/GenBank/DDBJ whole genome shotgun (WGS) entry which is preliminary data.</text>
</comment>
<dbReference type="EMBL" id="JALJRB010000026">
    <property type="protein sequence ID" value="MCJ8502453.1"/>
    <property type="molecule type" value="Genomic_DNA"/>
</dbReference>
<sequence length="278" mass="29009">MFKLRNVLPMLGILALLFTFTACETGSGGNTYDISGTAAGSGIGSARVFVPAGTNVTGAVTVSGGFTNRKEQFYWLAERLQAGGIIAMAISASNNSSISGYERAHTTGVSLLASENNNSRSAINGRVGKRGIMGFSMGGGAVINLGTLSGVEAVVAMAPYRPNTPSRNHNAATMILTGTSDTTAPARMGEGAYDRLPSSTPRLYASLNRTSHMYWMSNSRPGSEADFIVAWAQYYLNGDQAAYNVFSRGAGSGMTDYKFNPGSDGDNGNGDDPNTGCD</sequence>
<dbReference type="PROSITE" id="PS51257">
    <property type="entry name" value="PROKAR_LIPOPROTEIN"/>
    <property type="match status" value="1"/>
</dbReference>